<keyword evidence="19" id="KW-1185">Reference proteome</keyword>
<dbReference type="InterPro" id="IPR028987">
    <property type="entry name" value="ATP_synth_B-like_membr_sf"/>
</dbReference>
<comment type="function">
    <text evidence="11 15">F(1)F(0) ATP synthase produces ATP from ADP in the presence of a proton or sodium gradient. F-type ATPases consist of two structural domains, F(1) containing the extramembraneous catalytic core and F(0) containing the membrane proton channel, linked together by a central stalk and a peripheral stalk. During catalysis, ATP synthesis in the catalytic domain of F(1) is coupled via a rotary mechanism of the central stalk subunits to proton translocation.</text>
</comment>
<comment type="subunit">
    <text evidence="13">F-type ATPases have 2 components, F(1) - the catalytic core - and F(0) - the membrane proton channel. F(1) has five subunits: alpha(3), beta(3), gamma(1), delta(1), epsilon(1). F(0) has four main subunits: a(1), b(2) and c(10-14). The alpha and beta chains form an alternating ring which encloses part of the gamma chain. F(1) is attached to F(0) by a central stalk formed by the gamma and epsilon chains, while a peripheral stalk is formed by the delta and b chains.</text>
</comment>
<dbReference type="PATRIC" id="fig|946077.3.peg.115"/>
<dbReference type="HAMAP" id="MF_01398">
    <property type="entry name" value="ATP_synth_b_bprime"/>
    <property type="match status" value="1"/>
</dbReference>
<evidence type="ECO:0000256" key="17">
    <source>
        <dbReference type="SAM" id="Coils"/>
    </source>
</evidence>
<sequence length="166" mass="18180">MDKLLNDFSPGLFIMQAVVLLILIVLMAKFAWKPILNALQAREDGIQDALDAAENAKKEMANLKADNEKLAAEARAERDAMLKEAREIKEKMIADAKAEAEVQGSKMIEQAKAAIESEKKAAVAELKNQVAGLSIQIAEKVMKSELSDKEKQAALVDSMLKDVTLN</sequence>
<dbReference type="GO" id="GO:0046961">
    <property type="term" value="F:proton-transporting ATPase activity, rotational mechanism"/>
    <property type="evidence" value="ECO:0007669"/>
    <property type="project" value="TreeGrafter"/>
</dbReference>
<dbReference type="CDD" id="cd06503">
    <property type="entry name" value="ATP-synt_Fo_b"/>
    <property type="match status" value="1"/>
</dbReference>
<feature type="transmembrane region" description="Helical" evidence="15">
    <location>
        <begin position="12"/>
        <end position="32"/>
    </location>
</feature>
<accession>I0WJA1</accession>
<evidence type="ECO:0000256" key="7">
    <source>
        <dbReference type="ARBA" id="ARBA00022989"/>
    </source>
</evidence>
<comment type="subcellular location">
    <subcellularLocation>
        <location evidence="15">Cell membrane</location>
        <topology evidence="15">Single-pass membrane protein</topology>
    </subcellularLocation>
    <subcellularLocation>
        <location evidence="14">Endomembrane system</location>
        <topology evidence="14">Single-pass membrane protein</topology>
    </subcellularLocation>
</comment>
<evidence type="ECO:0000256" key="6">
    <source>
        <dbReference type="ARBA" id="ARBA00022781"/>
    </source>
</evidence>
<dbReference type="GO" id="GO:0016787">
    <property type="term" value="F:hydrolase activity"/>
    <property type="evidence" value="ECO:0007669"/>
    <property type="project" value="UniProtKB-KW"/>
</dbReference>
<dbReference type="InterPro" id="IPR005864">
    <property type="entry name" value="ATP_synth_F0_bsu_bac"/>
</dbReference>
<keyword evidence="18" id="KW-0378">Hydrolase</keyword>
<evidence type="ECO:0000256" key="10">
    <source>
        <dbReference type="ARBA" id="ARBA00023310"/>
    </source>
</evidence>
<comment type="function">
    <text evidence="12">Component of the F(0) channel, it forms part of the peripheral stalk, linking F(1) to F(0). The b'-subunit is a diverged and duplicated form of b found in plants and photosynthetic bacteria.</text>
</comment>
<comment type="similarity">
    <text evidence="1 15 16">Belongs to the ATPase B chain family.</text>
</comment>
<keyword evidence="3 15" id="KW-1003">Cell membrane</keyword>
<evidence type="ECO:0000256" key="3">
    <source>
        <dbReference type="ARBA" id="ARBA00022475"/>
    </source>
</evidence>
<evidence type="ECO:0000313" key="19">
    <source>
        <dbReference type="Proteomes" id="UP000005938"/>
    </source>
</evidence>
<dbReference type="RefSeq" id="WP_008236313.1">
    <property type="nucleotide sequence ID" value="NZ_AJJU01000002.1"/>
</dbReference>
<evidence type="ECO:0000256" key="4">
    <source>
        <dbReference type="ARBA" id="ARBA00022547"/>
    </source>
</evidence>
<keyword evidence="10 15" id="KW-0066">ATP synthesis</keyword>
<protein>
    <recommendedName>
        <fullName evidence="15">ATP synthase subunit b</fullName>
    </recommendedName>
    <alternativeName>
        <fullName evidence="15">ATP synthase F(0) sector subunit b</fullName>
    </alternativeName>
    <alternativeName>
        <fullName evidence="15">ATPase subunit I</fullName>
    </alternativeName>
    <alternativeName>
        <fullName evidence="15">F-type ATPase subunit b</fullName>
        <shortName evidence="15">F-ATPase subunit b</shortName>
    </alternativeName>
</protein>
<name>I0WJA1_9FLAO</name>
<dbReference type="Pfam" id="PF00430">
    <property type="entry name" value="ATP-synt_B"/>
    <property type="match status" value="1"/>
</dbReference>
<evidence type="ECO:0000256" key="15">
    <source>
        <dbReference type="HAMAP-Rule" id="MF_01398"/>
    </source>
</evidence>
<reference evidence="18 19" key="1">
    <citation type="journal article" date="2012" name="J. Bacteriol.">
        <title>Genome Sequence of the Halotolerant Bacterium Imtechella halotolerans K1T.</title>
        <authorList>
            <person name="Kumar S."/>
            <person name="Vikram S."/>
            <person name="Subramanian S."/>
            <person name="Raghava G.P."/>
            <person name="Pinnaka A.K."/>
        </authorList>
    </citation>
    <scope>NUCLEOTIDE SEQUENCE [LARGE SCALE GENOMIC DNA]</scope>
    <source>
        <strain evidence="18 19">K1</strain>
    </source>
</reference>
<keyword evidence="6 15" id="KW-0375">Hydrogen ion transport</keyword>
<dbReference type="PANTHER" id="PTHR33445:SF1">
    <property type="entry name" value="ATP SYNTHASE SUBUNIT B"/>
    <property type="match status" value="1"/>
</dbReference>
<dbReference type="NCBIfam" id="NF011041">
    <property type="entry name" value="PRK14471.1"/>
    <property type="match status" value="1"/>
</dbReference>
<evidence type="ECO:0000256" key="14">
    <source>
        <dbReference type="ARBA" id="ARBA00037847"/>
    </source>
</evidence>
<evidence type="ECO:0000313" key="18">
    <source>
        <dbReference type="EMBL" id="EID76467.1"/>
    </source>
</evidence>
<evidence type="ECO:0000256" key="8">
    <source>
        <dbReference type="ARBA" id="ARBA00023065"/>
    </source>
</evidence>
<keyword evidence="9 15" id="KW-0472">Membrane</keyword>
<dbReference type="InterPro" id="IPR050059">
    <property type="entry name" value="ATP_synthase_B_chain"/>
</dbReference>
<evidence type="ECO:0000256" key="9">
    <source>
        <dbReference type="ARBA" id="ARBA00023136"/>
    </source>
</evidence>
<comment type="caution">
    <text evidence="18">The sequence shown here is derived from an EMBL/GenBank/DDBJ whole genome shotgun (WGS) entry which is preliminary data.</text>
</comment>
<dbReference type="OrthoDB" id="9795289at2"/>
<comment type="subunit">
    <text evidence="15">F-type ATPases have 2 components, F(1) - the catalytic core - and F(0) - the membrane proton channel. F(1) has five subunits: alpha(3), beta(3), gamma(1), delta(1), epsilon(1). F(0) has three main subunits: a(1), b(2) and c(10-14). The alpha and beta chains form an alternating ring which encloses part of the gamma chain. F(1) is attached to F(0) by a central stalk formed by the gamma and epsilon chains, while a peripheral stalk is formed by the delta and b chains.</text>
</comment>
<dbReference type="eggNOG" id="COG0711">
    <property type="taxonomic scope" value="Bacteria"/>
</dbReference>
<dbReference type="GO" id="GO:0046933">
    <property type="term" value="F:proton-transporting ATP synthase activity, rotational mechanism"/>
    <property type="evidence" value="ECO:0007669"/>
    <property type="project" value="UniProtKB-UniRule"/>
</dbReference>
<proteinExistence type="inferred from homology"/>
<keyword evidence="7 15" id="KW-1133">Transmembrane helix</keyword>
<dbReference type="Proteomes" id="UP000005938">
    <property type="component" value="Unassembled WGS sequence"/>
</dbReference>
<feature type="coiled-coil region" evidence="17">
    <location>
        <begin position="36"/>
        <end position="91"/>
    </location>
</feature>
<keyword evidence="8 15" id="KW-0406">Ion transport</keyword>
<evidence type="ECO:0000256" key="12">
    <source>
        <dbReference type="ARBA" id="ARBA00025614"/>
    </source>
</evidence>
<dbReference type="GO" id="GO:0012505">
    <property type="term" value="C:endomembrane system"/>
    <property type="evidence" value="ECO:0007669"/>
    <property type="project" value="UniProtKB-SubCell"/>
</dbReference>
<dbReference type="InterPro" id="IPR002146">
    <property type="entry name" value="ATP_synth_b/b'su_bac/chlpt"/>
</dbReference>
<evidence type="ECO:0000256" key="1">
    <source>
        <dbReference type="ARBA" id="ARBA00005513"/>
    </source>
</evidence>
<dbReference type="NCBIfam" id="TIGR01144">
    <property type="entry name" value="ATP_synt_b"/>
    <property type="match status" value="1"/>
</dbReference>
<evidence type="ECO:0000256" key="5">
    <source>
        <dbReference type="ARBA" id="ARBA00022692"/>
    </source>
</evidence>
<dbReference type="PANTHER" id="PTHR33445">
    <property type="entry name" value="ATP SYNTHASE SUBUNIT B', CHLOROPLASTIC"/>
    <property type="match status" value="1"/>
</dbReference>
<dbReference type="EMBL" id="AJJU01000002">
    <property type="protein sequence ID" value="EID76467.1"/>
    <property type="molecule type" value="Genomic_DNA"/>
</dbReference>
<organism evidence="18 19">
    <name type="scientific">Imtechella halotolerans K1</name>
    <dbReference type="NCBI Taxonomy" id="946077"/>
    <lineage>
        <taxon>Bacteria</taxon>
        <taxon>Pseudomonadati</taxon>
        <taxon>Bacteroidota</taxon>
        <taxon>Flavobacteriia</taxon>
        <taxon>Flavobacteriales</taxon>
        <taxon>Flavobacteriaceae</taxon>
        <taxon>Imtechella</taxon>
    </lineage>
</organism>
<evidence type="ECO:0000256" key="13">
    <source>
        <dbReference type="ARBA" id="ARBA00026054"/>
    </source>
</evidence>
<dbReference type="STRING" id="946077.W5A_00550"/>
<gene>
    <name evidence="15" type="primary">atpF</name>
    <name evidence="18" type="ORF">W5A_00550</name>
</gene>
<evidence type="ECO:0000256" key="2">
    <source>
        <dbReference type="ARBA" id="ARBA00022448"/>
    </source>
</evidence>
<evidence type="ECO:0000256" key="16">
    <source>
        <dbReference type="RuleBase" id="RU003848"/>
    </source>
</evidence>
<dbReference type="GO" id="GO:0005886">
    <property type="term" value="C:plasma membrane"/>
    <property type="evidence" value="ECO:0007669"/>
    <property type="project" value="UniProtKB-SubCell"/>
</dbReference>
<keyword evidence="5 15" id="KW-0812">Transmembrane</keyword>
<dbReference type="AlphaFoldDB" id="I0WJA1"/>
<dbReference type="GO" id="GO:0045259">
    <property type="term" value="C:proton-transporting ATP synthase complex"/>
    <property type="evidence" value="ECO:0007669"/>
    <property type="project" value="UniProtKB-KW"/>
</dbReference>
<keyword evidence="17" id="KW-0175">Coiled coil</keyword>
<dbReference type="SUPFAM" id="SSF81573">
    <property type="entry name" value="F1F0 ATP synthase subunit B, membrane domain"/>
    <property type="match status" value="1"/>
</dbReference>
<keyword evidence="2 15" id="KW-0813">Transport</keyword>
<evidence type="ECO:0000256" key="11">
    <source>
        <dbReference type="ARBA" id="ARBA00025198"/>
    </source>
</evidence>
<keyword evidence="4 15" id="KW-0138">CF(0)</keyword>